<evidence type="ECO:0000256" key="4">
    <source>
        <dbReference type="ARBA" id="ARBA00022827"/>
    </source>
</evidence>
<evidence type="ECO:0000313" key="8">
    <source>
        <dbReference type="EMBL" id="PNP42079.1"/>
    </source>
</evidence>
<feature type="region of interest" description="Disordered" evidence="6">
    <location>
        <begin position="312"/>
        <end position="336"/>
    </location>
</feature>
<dbReference type="GO" id="GO:0050031">
    <property type="term" value="F:L-pipecolate oxidase activity"/>
    <property type="evidence" value="ECO:0007669"/>
    <property type="project" value="TreeGrafter"/>
</dbReference>
<sequence>METPPRSILIVGSGVYALSTAWALTKRPSYGKTSITIVDDVRGGTFPPGDAASVDSSRIIRADYADQDYAELAALAQEEWRKQGDDELGGQGRYTESGLFLAANESTEPKMSGMGYTKSSWENAMNIAKKSGLAHKVRHMESAKALQDFLSVEGHPGDWGYVNELSGWANAGEGMRWMYGRVKATGRVSFVDGRVEELVTEGKRVVGARLSDSQVLTAEVVFVAAGAWTGSLIDLRGRVEATAQPLGYIDVSQEEFEVLAKQPVALNLSTGFFIIPPQTRVLKVARHSFGYLNPVLVERALPLSPSEERKPIVVSRPLTQRDGESSSSSTANVLPPDADQALRQALKDLSPIKGLEDRPWKETRLCWYADTSDGDFLADWHPGWEGLFVATGDSGHGYKFLPVLGEKLLDCMAGNGGKLGEKWKWKREAAEDAGREIDGRFKGLVTMDGSRGGSPGLILREELSKAR</sequence>
<accession>A0A0W7VAE5</accession>
<dbReference type="AlphaFoldDB" id="A0A0W7VAE5"/>
<dbReference type="SUPFAM" id="SSF51905">
    <property type="entry name" value="FAD/NAD(P)-binding domain"/>
    <property type="match status" value="1"/>
</dbReference>
<dbReference type="GO" id="GO:0050660">
    <property type="term" value="F:flavin adenine dinucleotide binding"/>
    <property type="evidence" value="ECO:0007669"/>
    <property type="project" value="InterPro"/>
</dbReference>
<dbReference type="PANTHER" id="PTHR10961">
    <property type="entry name" value="PEROXISOMAL SARCOSINE OXIDASE"/>
    <property type="match status" value="1"/>
</dbReference>
<reference evidence="8 9" key="1">
    <citation type="submission" date="2017-02" db="EMBL/GenBank/DDBJ databases">
        <title>Genomes of Trichoderma spp. with biocontrol activity.</title>
        <authorList>
            <person name="Gardiner D."/>
            <person name="Kazan K."/>
            <person name="Vos C."/>
            <person name="Harvey P."/>
        </authorList>
    </citation>
    <scope>NUCLEOTIDE SEQUENCE [LARGE SCALE GENOMIC DNA]</scope>
    <source>
        <strain evidence="8 9">A5MH</strain>
    </source>
</reference>
<dbReference type="InterPro" id="IPR045170">
    <property type="entry name" value="MTOX"/>
</dbReference>
<evidence type="ECO:0000259" key="7">
    <source>
        <dbReference type="Pfam" id="PF01266"/>
    </source>
</evidence>
<dbReference type="Gene3D" id="3.30.9.10">
    <property type="entry name" value="D-Amino Acid Oxidase, subunit A, domain 2"/>
    <property type="match status" value="1"/>
</dbReference>
<gene>
    <name evidence="8" type="ORF">TGAMA5MH_05760</name>
</gene>
<feature type="region of interest" description="Disordered" evidence="6">
    <location>
        <begin position="446"/>
        <end position="467"/>
    </location>
</feature>
<dbReference type="OrthoDB" id="2219495at2759"/>
<keyword evidence="5" id="KW-0560">Oxidoreductase</keyword>
<keyword evidence="4" id="KW-0274">FAD</keyword>
<evidence type="ECO:0000256" key="3">
    <source>
        <dbReference type="ARBA" id="ARBA00022630"/>
    </source>
</evidence>
<dbReference type="GO" id="GO:0008115">
    <property type="term" value="F:sarcosine oxidase activity"/>
    <property type="evidence" value="ECO:0007669"/>
    <property type="project" value="TreeGrafter"/>
</dbReference>
<evidence type="ECO:0000256" key="5">
    <source>
        <dbReference type="ARBA" id="ARBA00023002"/>
    </source>
</evidence>
<dbReference type="Gene3D" id="3.50.50.60">
    <property type="entry name" value="FAD/NAD(P)-binding domain"/>
    <property type="match status" value="1"/>
</dbReference>
<evidence type="ECO:0000256" key="2">
    <source>
        <dbReference type="ARBA" id="ARBA00010989"/>
    </source>
</evidence>
<dbReference type="InterPro" id="IPR036188">
    <property type="entry name" value="FAD/NAD-bd_sf"/>
</dbReference>
<dbReference type="EMBL" id="MTYH01000051">
    <property type="protein sequence ID" value="PNP42079.1"/>
    <property type="molecule type" value="Genomic_DNA"/>
</dbReference>
<comment type="similarity">
    <text evidence="2">Belongs to the MSOX/MTOX family.</text>
</comment>
<evidence type="ECO:0000256" key="6">
    <source>
        <dbReference type="SAM" id="MobiDB-lite"/>
    </source>
</evidence>
<comment type="caution">
    <text evidence="8">The sequence shown here is derived from an EMBL/GenBank/DDBJ whole genome shotgun (WGS) entry which is preliminary data.</text>
</comment>
<keyword evidence="3" id="KW-0285">Flavoprotein</keyword>
<name>A0A0W7VAE5_9HYPO</name>
<evidence type="ECO:0000313" key="9">
    <source>
        <dbReference type="Proteomes" id="UP000236546"/>
    </source>
</evidence>
<organism evidence="8 9">
    <name type="scientific">Trichoderma gamsii</name>
    <dbReference type="NCBI Taxonomy" id="398673"/>
    <lineage>
        <taxon>Eukaryota</taxon>
        <taxon>Fungi</taxon>
        <taxon>Dikarya</taxon>
        <taxon>Ascomycota</taxon>
        <taxon>Pezizomycotina</taxon>
        <taxon>Sordariomycetes</taxon>
        <taxon>Hypocreomycetidae</taxon>
        <taxon>Hypocreales</taxon>
        <taxon>Hypocreaceae</taxon>
        <taxon>Trichoderma</taxon>
    </lineage>
</organism>
<comment type="cofactor">
    <cofactor evidence="1">
        <name>FAD</name>
        <dbReference type="ChEBI" id="CHEBI:57692"/>
    </cofactor>
</comment>
<feature type="domain" description="FAD dependent oxidoreductase" evidence="7">
    <location>
        <begin position="8"/>
        <end position="408"/>
    </location>
</feature>
<evidence type="ECO:0000256" key="1">
    <source>
        <dbReference type="ARBA" id="ARBA00001974"/>
    </source>
</evidence>
<dbReference type="GO" id="GO:0004657">
    <property type="term" value="F:proline dehydrogenase activity"/>
    <property type="evidence" value="ECO:0007669"/>
    <property type="project" value="TreeGrafter"/>
</dbReference>
<dbReference type="PANTHER" id="PTHR10961:SF46">
    <property type="entry name" value="PEROXISOMAL SARCOSINE OXIDASE"/>
    <property type="match status" value="1"/>
</dbReference>
<protein>
    <recommendedName>
        <fullName evidence="7">FAD dependent oxidoreductase domain-containing protein</fullName>
    </recommendedName>
</protein>
<dbReference type="InterPro" id="IPR006076">
    <property type="entry name" value="FAD-dep_OxRdtase"/>
</dbReference>
<dbReference type="Proteomes" id="UP000236546">
    <property type="component" value="Unassembled WGS sequence"/>
</dbReference>
<dbReference type="Pfam" id="PF01266">
    <property type="entry name" value="DAO"/>
    <property type="match status" value="1"/>
</dbReference>
<proteinExistence type="inferred from homology"/>